<evidence type="ECO:0000313" key="8">
    <source>
        <dbReference type="Proteomes" id="UP000321405"/>
    </source>
</evidence>
<dbReference type="Gene3D" id="2.60.40.1500">
    <property type="entry name" value="Glycosyl hydrolase domain, family 39"/>
    <property type="match status" value="1"/>
</dbReference>
<proteinExistence type="inferred from homology"/>
<evidence type="ECO:0000256" key="4">
    <source>
        <dbReference type="SAM" id="MobiDB-lite"/>
    </source>
</evidence>
<dbReference type="Proteomes" id="UP000321405">
    <property type="component" value="Unassembled WGS sequence"/>
</dbReference>
<dbReference type="GO" id="GO:0004553">
    <property type="term" value="F:hydrolase activity, hydrolyzing O-glycosyl compounds"/>
    <property type="evidence" value="ECO:0007669"/>
    <property type="project" value="TreeGrafter"/>
</dbReference>
<dbReference type="InterPro" id="IPR049165">
    <property type="entry name" value="GH39_as"/>
</dbReference>
<feature type="compositionally biased region" description="Basic and acidic residues" evidence="4">
    <location>
        <begin position="556"/>
        <end position="565"/>
    </location>
</feature>
<feature type="chain" id="PRO_5021958367" evidence="5">
    <location>
        <begin position="29"/>
        <end position="565"/>
    </location>
</feature>
<evidence type="ECO:0000313" key="7">
    <source>
        <dbReference type="EMBL" id="GEL02668.1"/>
    </source>
</evidence>
<dbReference type="Gene3D" id="3.20.20.80">
    <property type="entry name" value="Glycosidases"/>
    <property type="match status" value="1"/>
</dbReference>
<feature type="domain" description="Glycosyl hydrolases family 39 N-terminal catalytic" evidence="6">
    <location>
        <begin position="180"/>
        <end position="512"/>
    </location>
</feature>
<keyword evidence="2" id="KW-0378">Hydrolase</keyword>
<feature type="region of interest" description="Disordered" evidence="4">
    <location>
        <begin position="541"/>
        <end position="565"/>
    </location>
</feature>
<evidence type="ECO:0000256" key="5">
    <source>
        <dbReference type="SAM" id="SignalP"/>
    </source>
</evidence>
<dbReference type="EMBL" id="BJVC01000004">
    <property type="protein sequence ID" value="GEL02668.1"/>
    <property type="molecule type" value="Genomic_DNA"/>
</dbReference>
<evidence type="ECO:0000256" key="3">
    <source>
        <dbReference type="ARBA" id="ARBA00023295"/>
    </source>
</evidence>
<dbReference type="InterPro" id="IPR051923">
    <property type="entry name" value="Glycosyl_Hydrolase_39"/>
</dbReference>
<evidence type="ECO:0000259" key="6">
    <source>
        <dbReference type="Pfam" id="PF01229"/>
    </source>
</evidence>
<dbReference type="Pfam" id="PF01229">
    <property type="entry name" value="Glyco_hydro_39"/>
    <property type="match status" value="2"/>
</dbReference>
<organism evidence="7 8">
    <name type="scientific">Swaminathania salitolerans</name>
    <dbReference type="NCBI Taxonomy" id="182838"/>
    <lineage>
        <taxon>Bacteria</taxon>
        <taxon>Pseudomonadati</taxon>
        <taxon>Pseudomonadota</taxon>
        <taxon>Alphaproteobacteria</taxon>
        <taxon>Acetobacterales</taxon>
        <taxon>Acetobacteraceae</taxon>
        <taxon>Swaminathania</taxon>
    </lineage>
</organism>
<dbReference type="AlphaFoldDB" id="A0A511BXD1"/>
<gene>
    <name evidence="7" type="primary">xynB2</name>
    <name evidence="7" type="ORF">SSA02_18310</name>
</gene>
<sequence length="565" mass="62464">MRFSRHLVTLTVLSLFGALPQGRTTALAAVAPPGRTDGQLPGPTCDKEIEIDTRAAGSPFVHSWEKSFGSDRADMVLTEGYLRNADRARAATGFGYVRFHGIFDDSMGIVIPDGTGGVRYNFRKIDAVYDSLLRHHLRPYVELSFMPSLLGSNPLRRNGGLEPLTKTGENEPARPVTDFSKGTLWYRANVTPPARMAEWNALIHAFVTHLETRYGREEIRRWPFEVWNEPDQATWTGTPRMASYFALYDNTARTIKSVDPALKVGGPATGAIHWVREFTDHVARAHVPADFVSTHIYANDPPALLRLPSSPRNTGNTVCDATRHAREIVDRSARPGLPLYISEFGADWDIHNGSADRPWIAPWLAETIRDCDGLAPLMSYWTFSDDFEEQGIMENELPGAYGLLSTHGIPKPAFNAFALLHRLGTQRLKTPSNADILATRRRSGTLALALWNRDNAREKTVALRLEGVSDTTQARIVILDRDHGTATARFDAMGRPDTPTEAQARALRSAARLPSPRTAPECRAADRCVVTLPPESLALLEIPAQGSRRNVSSPDATDHSRADHS</sequence>
<dbReference type="OrthoDB" id="9815836at2"/>
<evidence type="ECO:0000256" key="1">
    <source>
        <dbReference type="ARBA" id="ARBA00008875"/>
    </source>
</evidence>
<dbReference type="PANTHER" id="PTHR12631">
    <property type="entry name" value="ALPHA-L-IDURONIDASE"/>
    <property type="match status" value="1"/>
</dbReference>
<dbReference type="PROSITE" id="PS01027">
    <property type="entry name" value="GLYCOSYL_HYDROL_F39"/>
    <property type="match status" value="1"/>
</dbReference>
<protein>
    <submittedName>
        <fullName evidence="7">Beta-xylosidase</fullName>
    </submittedName>
</protein>
<dbReference type="RefSeq" id="WP_147093751.1">
    <property type="nucleotide sequence ID" value="NZ_BJVC01000004.1"/>
</dbReference>
<comment type="caution">
    <text evidence="7">The sequence shown here is derived from an EMBL/GenBank/DDBJ whole genome shotgun (WGS) entry which is preliminary data.</text>
</comment>
<accession>A0A511BXD1</accession>
<feature type="domain" description="Glycosyl hydrolases family 39 N-terminal catalytic" evidence="6">
    <location>
        <begin position="48"/>
        <end position="152"/>
    </location>
</feature>
<keyword evidence="3" id="KW-0326">Glycosidase</keyword>
<dbReference type="InterPro" id="IPR049166">
    <property type="entry name" value="GH39_cat"/>
</dbReference>
<keyword evidence="8" id="KW-1185">Reference proteome</keyword>
<comment type="similarity">
    <text evidence="1">Belongs to the glycosyl hydrolase 39 family.</text>
</comment>
<dbReference type="SUPFAM" id="SSF51445">
    <property type="entry name" value="(Trans)glycosidases"/>
    <property type="match status" value="1"/>
</dbReference>
<dbReference type="PANTHER" id="PTHR12631:SF10">
    <property type="entry name" value="BETA-XYLOSIDASE-LIKE PROTEIN-RELATED"/>
    <property type="match status" value="1"/>
</dbReference>
<evidence type="ECO:0000256" key="2">
    <source>
        <dbReference type="ARBA" id="ARBA00022801"/>
    </source>
</evidence>
<keyword evidence="5" id="KW-0732">Signal</keyword>
<name>A0A511BXD1_9PROT</name>
<reference evidence="7 8" key="1">
    <citation type="submission" date="2019-07" db="EMBL/GenBank/DDBJ databases">
        <title>Whole genome shotgun sequence of Swaminathania salitolerans NBRC 104436.</title>
        <authorList>
            <person name="Hosoyama A."/>
            <person name="Uohara A."/>
            <person name="Ohji S."/>
            <person name="Ichikawa N."/>
        </authorList>
    </citation>
    <scope>NUCLEOTIDE SEQUENCE [LARGE SCALE GENOMIC DNA]</scope>
    <source>
        <strain evidence="7 8">NBRC 104436</strain>
    </source>
</reference>
<feature type="signal peptide" evidence="5">
    <location>
        <begin position="1"/>
        <end position="28"/>
    </location>
</feature>
<dbReference type="SUPFAM" id="SSF51011">
    <property type="entry name" value="Glycosyl hydrolase domain"/>
    <property type="match status" value="1"/>
</dbReference>
<dbReference type="InterPro" id="IPR017853">
    <property type="entry name" value="GH"/>
</dbReference>